<feature type="non-terminal residue" evidence="1">
    <location>
        <position position="1"/>
    </location>
</feature>
<sequence length="67" mass="7557">NGWGVTVTIWLDTATVEQRHVALDQQAIWPCSTPMRTVLDVEACSMPMRIVLDIEVCSMSMRTVFDT</sequence>
<dbReference type="Proteomes" id="UP000265520">
    <property type="component" value="Unassembled WGS sequence"/>
</dbReference>
<comment type="caution">
    <text evidence="1">The sequence shown here is derived from an EMBL/GenBank/DDBJ whole genome shotgun (WGS) entry which is preliminary data.</text>
</comment>
<accession>A0A392TCT4</accession>
<proteinExistence type="predicted"/>
<organism evidence="1 2">
    <name type="scientific">Trifolium medium</name>
    <dbReference type="NCBI Taxonomy" id="97028"/>
    <lineage>
        <taxon>Eukaryota</taxon>
        <taxon>Viridiplantae</taxon>
        <taxon>Streptophyta</taxon>
        <taxon>Embryophyta</taxon>
        <taxon>Tracheophyta</taxon>
        <taxon>Spermatophyta</taxon>
        <taxon>Magnoliopsida</taxon>
        <taxon>eudicotyledons</taxon>
        <taxon>Gunneridae</taxon>
        <taxon>Pentapetalae</taxon>
        <taxon>rosids</taxon>
        <taxon>fabids</taxon>
        <taxon>Fabales</taxon>
        <taxon>Fabaceae</taxon>
        <taxon>Papilionoideae</taxon>
        <taxon>50 kb inversion clade</taxon>
        <taxon>NPAAA clade</taxon>
        <taxon>Hologalegina</taxon>
        <taxon>IRL clade</taxon>
        <taxon>Trifolieae</taxon>
        <taxon>Trifolium</taxon>
    </lineage>
</organism>
<name>A0A392TCT4_9FABA</name>
<reference evidence="1 2" key="1">
    <citation type="journal article" date="2018" name="Front. Plant Sci.">
        <title>Red Clover (Trifolium pratense) and Zigzag Clover (T. medium) - A Picture of Genomic Similarities and Differences.</title>
        <authorList>
            <person name="Dluhosova J."/>
            <person name="Istvanek J."/>
            <person name="Nedelnik J."/>
            <person name="Repkova J."/>
        </authorList>
    </citation>
    <scope>NUCLEOTIDE SEQUENCE [LARGE SCALE GENOMIC DNA]</scope>
    <source>
        <strain evidence="2">cv. 10/8</strain>
        <tissue evidence="1">Leaf</tissue>
    </source>
</reference>
<dbReference type="AlphaFoldDB" id="A0A392TCT4"/>
<evidence type="ECO:0000313" key="1">
    <source>
        <dbReference type="EMBL" id="MCI58828.1"/>
    </source>
</evidence>
<dbReference type="EMBL" id="LXQA010552466">
    <property type="protein sequence ID" value="MCI58828.1"/>
    <property type="molecule type" value="Genomic_DNA"/>
</dbReference>
<keyword evidence="2" id="KW-1185">Reference proteome</keyword>
<protein>
    <submittedName>
        <fullName evidence="1">Uncharacterized protein</fullName>
    </submittedName>
</protein>
<evidence type="ECO:0000313" key="2">
    <source>
        <dbReference type="Proteomes" id="UP000265520"/>
    </source>
</evidence>